<keyword evidence="2" id="KW-1185">Reference proteome</keyword>
<dbReference type="Proteomes" id="UP000541444">
    <property type="component" value="Unassembled WGS sequence"/>
</dbReference>
<feature type="non-terminal residue" evidence="1">
    <location>
        <position position="1"/>
    </location>
</feature>
<evidence type="ECO:0000313" key="2">
    <source>
        <dbReference type="Proteomes" id="UP000541444"/>
    </source>
</evidence>
<evidence type="ECO:0000313" key="1">
    <source>
        <dbReference type="EMBL" id="KAF6146503.1"/>
    </source>
</evidence>
<accession>A0A7J7LV28</accession>
<comment type="caution">
    <text evidence="1">The sequence shown here is derived from an EMBL/GenBank/DDBJ whole genome shotgun (WGS) entry which is preliminary data.</text>
</comment>
<name>A0A7J7LV28_9MAGN</name>
<gene>
    <name evidence="1" type="ORF">GIB67_037803</name>
</gene>
<dbReference type="EMBL" id="JACGCM010001976">
    <property type="protein sequence ID" value="KAF6146503.1"/>
    <property type="molecule type" value="Genomic_DNA"/>
</dbReference>
<protein>
    <submittedName>
        <fullName evidence="1">Uncharacterized protein</fullName>
    </submittedName>
</protein>
<reference evidence="1 2" key="1">
    <citation type="journal article" date="2020" name="IScience">
        <title>Genome Sequencing of the Endangered Kingdonia uniflora (Circaeasteraceae, Ranunculales) Reveals Potential Mechanisms of Evolutionary Specialization.</title>
        <authorList>
            <person name="Sun Y."/>
            <person name="Deng T."/>
            <person name="Zhang A."/>
            <person name="Moore M.J."/>
            <person name="Landis J.B."/>
            <person name="Lin N."/>
            <person name="Zhang H."/>
            <person name="Zhang X."/>
            <person name="Huang J."/>
            <person name="Zhang X."/>
            <person name="Sun H."/>
            <person name="Wang H."/>
        </authorList>
    </citation>
    <scope>NUCLEOTIDE SEQUENCE [LARGE SCALE GENOMIC DNA]</scope>
    <source>
        <strain evidence="1">TB1705</strain>
        <tissue evidence="1">Leaf</tissue>
    </source>
</reference>
<dbReference type="AlphaFoldDB" id="A0A7J7LV28"/>
<proteinExistence type="predicted"/>
<sequence length="64" mass="7200">TLSFSVCWGSRVDSLKQLQTTTSLSLISASLLCFFLDFGGWVFIISCFHQWVVFLFIFDSPGLS</sequence>
<organism evidence="1 2">
    <name type="scientific">Kingdonia uniflora</name>
    <dbReference type="NCBI Taxonomy" id="39325"/>
    <lineage>
        <taxon>Eukaryota</taxon>
        <taxon>Viridiplantae</taxon>
        <taxon>Streptophyta</taxon>
        <taxon>Embryophyta</taxon>
        <taxon>Tracheophyta</taxon>
        <taxon>Spermatophyta</taxon>
        <taxon>Magnoliopsida</taxon>
        <taxon>Ranunculales</taxon>
        <taxon>Circaeasteraceae</taxon>
        <taxon>Kingdonia</taxon>
    </lineage>
</organism>